<dbReference type="GO" id="GO:0006298">
    <property type="term" value="P:mismatch repair"/>
    <property type="evidence" value="ECO:0007669"/>
    <property type="project" value="TreeGrafter"/>
</dbReference>
<keyword evidence="11" id="KW-0464">Manganese</keyword>
<evidence type="ECO:0000256" key="12">
    <source>
        <dbReference type="PROSITE-ProRule" id="PRU01319"/>
    </source>
</evidence>
<dbReference type="PROSITE" id="PS51975">
    <property type="entry name" value="RNASE_H_2"/>
    <property type="match status" value="1"/>
</dbReference>
<dbReference type="EC" id="3.1.26.4" evidence="13"/>
<dbReference type="InterPro" id="IPR001352">
    <property type="entry name" value="RNase_HII/HIII"/>
</dbReference>
<evidence type="ECO:0000256" key="1">
    <source>
        <dbReference type="ARBA" id="ARBA00000077"/>
    </source>
</evidence>
<dbReference type="EMBL" id="CP100355">
    <property type="protein sequence ID" value="UTF54242.1"/>
    <property type="molecule type" value="Genomic_DNA"/>
</dbReference>
<evidence type="ECO:0000256" key="2">
    <source>
        <dbReference type="ARBA" id="ARBA00001946"/>
    </source>
</evidence>
<dbReference type="Pfam" id="PF01351">
    <property type="entry name" value="RNase_HII"/>
    <property type="match status" value="1"/>
</dbReference>
<gene>
    <name evidence="16" type="primary">rnhB</name>
    <name evidence="16" type="ORF">NGM29_02845</name>
</gene>
<dbReference type="AlphaFoldDB" id="A0A9E7N9K8"/>
<comment type="catalytic activity">
    <reaction evidence="1 12 13">
        <text>Endonucleolytic cleavage to 5'-phosphomonoester.</text>
        <dbReference type="EC" id="3.1.26.4"/>
    </reaction>
</comment>
<dbReference type="GO" id="GO:0032299">
    <property type="term" value="C:ribonuclease H2 complex"/>
    <property type="evidence" value="ECO:0007669"/>
    <property type="project" value="TreeGrafter"/>
</dbReference>
<dbReference type="InterPro" id="IPR012337">
    <property type="entry name" value="RNaseH-like_sf"/>
</dbReference>
<keyword evidence="9 12" id="KW-0255">Endonuclease</keyword>
<feature type="compositionally biased region" description="Basic and acidic residues" evidence="14">
    <location>
        <begin position="101"/>
        <end position="111"/>
    </location>
</feature>
<dbReference type="GO" id="GO:0043137">
    <property type="term" value="P:DNA replication, removal of RNA primer"/>
    <property type="evidence" value="ECO:0007669"/>
    <property type="project" value="TreeGrafter"/>
</dbReference>
<evidence type="ECO:0000256" key="4">
    <source>
        <dbReference type="ARBA" id="ARBA00004496"/>
    </source>
</evidence>
<evidence type="ECO:0000256" key="13">
    <source>
        <dbReference type="RuleBase" id="RU003515"/>
    </source>
</evidence>
<evidence type="ECO:0000256" key="5">
    <source>
        <dbReference type="ARBA" id="ARBA00007383"/>
    </source>
</evidence>
<dbReference type="CDD" id="cd07180">
    <property type="entry name" value="RNase_HII_archaea_like"/>
    <property type="match status" value="1"/>
</dbReference>
<feature type="binding site" evidence="12">
    <location>
        <position position="114"/>
    </location>
    <ligand>
        <name>a divalent metal cation</name>
        <dbReference type="ChEBI" id="CHEBI:60240"/>
    </ligand>
</feature>
<dbReference type="PANTHER" id="PTHR10954:SF23">
    <property type="entry name" value="RIBONUCLEASE"/>
    <property type="match status" value="1"/>
</dbReference>
<evidence type="ECO:0000313" key="16">
    <source>
        <dbReference type="EMBL" id="UTF54242.1"/>
    </source>
</evidence>
<comment type="similarity">
    <text evidence="5 13">Belongs to the RNase HII family.</text>
</comment>
<evidence type="ECO:0000256" key="6">
    <source>
        <dbReference type="ARBA" id="ARBA00022490"/>
    </source>
</evidence>
<comment type="subcellular location">
    <subcellularLocation>
        <location evidence="4">Cytoplasm</location>
    </subcellularLocation>
</comment>
<evidence type="ECO:0000259" key="15">
    <source>
        <dbReference type="PROSITE" id="PS51975"/>
    </source>
</evidence>
<dbReference type="GO" id="GO:0004523">
    <property type="term" value="F:RNA-DNA hybrid ribonuclease activity"/>
    <property type="evidence" value="ECO:0007669"/>
    <property type="project" value="UniProtKB-UniRule"/>
</dbReference>
<organism evidence="16 17">
    <name type="scientific">Natronosalvus rutilus</name>
    <dbReference type="NCBI Taxonomy" id="2953753"/>
    <lineage>
        <taxon>Archaea</taxon>
        <taxon>Methanobacteriati</taxon>
        <taxon>Methanobacteriota</taxon>
        <taxon>Stenosarchaea group</taxon>
        <taxon>Halobacteria</taxon>
        <taxon>Halobacteriales</taxon>
        <taxon>Natrialbaceae</taxon>
        <taxon>Natronosalvus</taxon>
    </lineage>
</organism>
<reference evidence="16" key="1">
    <citation type="submission" date="2022-06" db="EMBL/GenBank/DDBJ databases">
        <title>Diverse halophilic archaea isolated from saline environments.</title>
        <authorList>
            <person name="Cui H.-L."/>
        </authorList>
    </citation>
    <scope>NUCLEOTIDE SEQUENCE</scope>
    <source>
        <strain evidence="16">WLHS1</strain>
    </source>
</reference>
<dbReference type="FunFam" id="1.10.10.460:FF:000001">
    <property type="entry name" value="Ribonuclease"/>
    <property type="match status" value="1"/>
</dbReference>
<proteinExistence type="inferred from homology"/>
<dbReference type="InterPro" id="IPR023160">
    <property type="entry name" value="RNase_HII_hlx-loop-hlx_cap_dom"/>
</dbReference>
<keyword evidence="8 12" id="KW-0479">Metal-binding</keyword>
<keyword evidence="10 12" id="KW-0378">Hydrolase</keyword>
<dbReference type="Proteomes" id="UP001056855">
    <property type="component" value="Chromosome"/>
</dbReference>
<evidence type="ECO:0000256" key="7">
    <source>
        <dbReference type="ARBA" id="ARBA00022722"/>
    </source>
</evidence>
<dbReference type="InterPro" id="IPR024567">
    <property type="entry name" value="RNase_HII/HIII_dom"/>
</dbReference>
<comment type="function">
    <text evidence="3 13">Endonuclease that specifically degrades the RNA of RNA-DNA hybrids.</text>
</comment>
<evidence type="ECO:0000256" key="10">
    <source>
        <dbReference type="ARBA" id="ARBA00022801"/>
    </source>
</evidence>
<dbReference type="GeneID" id="73288949"/>
<evidence type="ECO:0000256" key="3">
    <source>
        <dbReference type="ARBA" id="ARBA00004065"/>
    </source>
</evidence>
<dbReference type="Gene3D" id="3.30.420.10">
    <property type="entry name" value="Ribonuclease H-like superfamily/Ribonuclease H"/>
    <property type="match status" value="1"/>
</dbReference>
<name>A0A9E7N9K8_9EURY</name>
<feature type="region of interest" description="Disordered" evidence="14">
    <location>
        <begin position="89"/>
        <end position="111"/>
    </location>
</feature>
<keyword evidence="17" id="KW-1185">Reference proteome</keyword>
<dbReference type="InterPro" id="IPR004649">
    <property type="entry name" value="RNase_H2_suA"/>
</dbReference>
<dbReference type="RefSeq" id="WP_254158819.1">
    <property type="nucleotide sequence ID" value="NZ_CP100355.1"/>
</dbReference>
<evidence type="ECO:0000256" key="11">
    <source>
        <dbReference type="ARBA" id="ARBA00023211"/>
    </source>
</evidence>
<keyword evidence="6" id="KW-0963">Cytoplasm</keyword>
<accession>A0A9E7N9K8</accession>
<dbReference type="KEGG" id="sawl:NGM29_02845"/>
<keyword evidence="7 12" id="KW-0540">Nuclease</keyword>
<dbReference type="GO" id="GO:0046872">
    <property type="term" value="F:metal ion binding"/>
    <property type="evidence" value="ECO:0007669"/>
    <property type="project" value="UniProtKB-KW"/>
</dbReference>
<evidence type="ECO:0000313" key="17">
    <source>
        <dbReference type="Proteomes" id="UP001056855"/>
    </source>
</evidence>
<dbReference type="NCBIfam" id="TIGR00729">
    <property type="entry name" value="ribonuclease HII"/>
    <property type="match status" value="1"/>
</dbReference>
<evidence type="ECO:0000256" key="9">
    <source>
        <dbReference type="ARBA" id="ARBA00022759"/>
    </source>
</evidence>
<dbReference type="Gene3D" id="1.10.10.460">
    <property type="entry name" value="Ribonuclease hii. Domain 2"/>
    <property type="match status" value="1"/>
</dbReference>
<dbReference type="SUPFAM" id="SSF53098">
    <property type="entry name" value="Ribonuclease H-like"/>
    <property type="match status" value="1"/>
</dbReference>
<comment type="cofactor">
    <cofactor evidence="2">
        <name>Mg(2+)</name>
        <dbReference type="ChEBI" id="CHEBI:18420"/>
    </cofactor>
</comment>
<feature type="binding site" evidence="12">
    <location>
        <position position="6"/>
    </location>
    <ligand>
        <name>a divalent metal cation</name>
        <dbReference type="ChEBI" id="CHEBI:60240"/>
    </ligand>
</feature>
<comment type="cofactor">
    <cofactor evidence="12">
        <name>Mn(2+)</name>
        <dbReference type="ChEBI" id="CHEBI:29035"/>
    </cofactor>
    <cofactor evidence="12">
        <name>Mg(2+)</name>
        <dbReference type="ChEBI" id="CHEBI:18420"/>
    </cofactor>
    <text evidence="12">Manganese or magnesium. Binds 1 divalent metal ion per monomer in the absence of substrate. May bind a second metal ion after substrate binding.</text>
</comment>
<feature type="binding site" evidence="12">
    <location>
        <position position="7"/>
    </location>
    <ligand>
        <name>a divalent metal cation</name>
        <dbReference type="ChEBI" id="CHEBI:60240"/>
    </ligand>
</feature>
<sequence length="225" mass="23735">MPFGVDEAGKGPVFGSMFAAAVWAPTRDALPDGVADSKRLSPDRRETLAETIRADARLRVGIAEVTTERIDAPDTDMNGLTVEAHASALEAAAEESPSTLERGETSEPPHAHCDACDTDADRFARRVADACALEATVEATHGADDDDPLVGAASIVAKVERDAHVAAIADEHGEVGSGYPSDPTTRAFLEEYVARCGALPPFARESWSTCADVLVDAEQTGLEQF</sequence>
<dbReference type="GO" id="GO:0003723">
    <property type="term" value="F:RNA binding"/>
    <property type="evidence" value="ECO:0007669"/>
    <property type="project" value="UniProtKB-UniRule"/>
</dbReference>
<protein>
    <recommendedName>
        <fullName evidence="13">Ribonuclease</fullName>
        <ecNumber evidence="13">3.1.26.4</ecNumber>
    </recommendedName>
</protein>
<dbReference type="GO" id="GO:0005737">
    <property type="term" value="C:cytoplasm"/>
    <property type="evidence" value="ECO:0007669"/>
    <property type="project" value="UniProtKB-SubCell"/>
</dbReference>
<feature type="domain" description="RNase H type-2" evidence="15">
    <location>
        <begin position="1"/>
        <end position="219"/>
    </location>
</feature>
<dbReference type="InterPro" id="IPR036397">
    <property type="entry name" value="RNaseH_sf"/>
</dbReference>
<evidence type="ECO:0000256" key="14">
    <source>
        <dbReference type="SAM" id="MobiDB-lite"/>
    </source>
</evidence>
<evidence type="ECO:0000256" key="8">
    <source>
        <dbReference type="ARBA" id="ARBA00022723"/>
    </source>
</evidence>
<dbReference type="PANTHER" id="PTHR10954">
    <property type="entry name" value="RIBONUCLEASE H2 SUBUNIT A"/>
    <property type="match status" value="1"/>
</dbReference>